<dbReference type="Proteomes" id="UP001153269">
    <property type="component" value="Unassembled WGS sequence"/>
</dbReference>
<accession>A0A9N7UDP5</accession>
<proteinExistence type="predicted"/>
<name>A0A9N7UDP5_PLEPL</name>
<comment type="caution">
    <text evidence="1">The sequence shown here is derived from an EMBL/GenBank/DDBJ whole genome shotgun (WGS) entry which is preliminary data.</text>
</comment>
<evidence type="ECO:0000313" key="1">
    <source>
        <dbReference type="EMBL" id="CAB1428366.1"/>
    </source>
</evidence>
<sequence>MAELREPLQHLQSLIASHLTPGGRPAEAPALWQIARRRGASDGGTMTGEVGIRGQREKMPQWLPGTPIMMAGQRGGLVPVEQARGEQRCTLQALHFNVKGARTVPTVRRAIIKHDGTRSEENIWHWWTGAGHTSSLPPLVSAQERVAFDLQLELSAVPLQINHADTRLA</sequence>
<evidence type="ECO:0000313" key="2">
    <source>
        <dbReference type="Proteomes" id="UP001153269"/>
    </source>
</evidence>
<keyword evidence="2" id="KW-1185">Reference proteome</keyword>
<dbReference type="AlphaFoldDB" id="A0A9N7UDP5"/>
<reference evidence="1" key="1">
    <citation type="submission" date="2020-03" db="EMBL/GenBank/DDBJ databases">
        <authorList>
            <person name="Weist P."/>
        </authorList>
    </citation>
    <scope>NUCLEOTIDE SEQUENCE</scope>
</reference>
<organism evidence="1 2">
    <name type="scientific">Pleuronectes platessa</name>
    <name type="common">European plaice</name>
    <dbReference type="NCBI Taxonomy" id="8262"/>
    <lineage>
        <taxon>Eukaryota</taxon>
        <taxon>Metazoa</taxon>
        <taxon>Chordata</taxon>
        <taxon>Craniata</taxon>
        <taxon>Vertebrata</taxon>
        <taxon>Euteleostomi</taxon>
        <taxon>Actinopterygii</taxon>
        <taxon>Neopterygii</taxon>
        <taxon>Teleostei</taxon>
        <taxon>Neoteleostei</taxon>
        <taxon>Acanthomorphata</taxon>
        <taxon>Carangaria</taxon>
        <taxon>Pleuronectiformes</taxon>
        <taxon>Pleuronectoidei</taxon>
        <taxon>Pleuronectidae</taxon>
        <taxon>Pleuronectes</taxon>
    </lineage>
</organism>
<gene>
    <name evidence="1" type="ORF">PLEPLA_LOCUS16332</name>
</gene>
<dbReference type="EMBL" id="CADEAL010001046">
    <property type="protein sequence ID" value="CAB1428366.1"/>
    <property type="molecule type" value="Genomic_DNA"/>
</dbReference>
<protein>
    <submittedName>
        <fullName evidence="1">Uncharacterized protein</fullName>
    </submittedName>
</protein>